<organism evidence="10 11">
    <name type="scientific">Thermohalobacter berrensis</name>
    <dbReference type="NCBI Taxonomy" id="99594"/>
    <lineage>
        <taxon>Bacteria</taxon>
        <taxon>Bacillati</taxon>
        <taxon>Bacillota</taxon>
        <taxon>Tissierellia</taxon>
        <taxon>Tissierellales</taxon>
        <taxon>Thermohalobacteraceae</taxon>
        <taxon>Thermohalobacter</taxon>
    </lineage>
</organism>
<dbReference type="HAMAP" id="MF_00456">
    <property type="entry name" value="ProB"/>
    <property type="match status" value="1"/>
</dbReference>
<feature type="binding site" evidence="8">
    <location>
        <begin position="217"/>
        <end position="223"/>
    </location>
    <ligand>
        <name>ATP</name>
        <dbReference type="ChEBI" id="CHEBI:30616"/>
    </ligand>
</feature>
<dbReference type="NCBIfam" id="TIGR01027">
    <property type="entry name" value="proB"/>
    <property type="match status" value="1"/>
</dbReference>
<dbReference type="AlphaFoldDB" id="A0A419T7C3"/>
<dbReference type="InterPro" id="IPR041739">
    <property type="entry name" value="G5K_ProB"/>
</dbReference>
<evidence type="ECO:0000256" key="2">
    <source>
        <dbReference type="ARBA" id="ARBA00022605"/>
    </source>
</evidence>
<feature type="binding site" evidence="8">
    <location>
        <position position="16"/>
    </location>
    <ligand>
        <name>ATP</name>
        <dbReference type="ChEBI" id="CHEBI:30616"/>
    </ligand>
</feature>
<dbReference type="PANTHER" id="PTHR43654">
    <property type="entry name" value="GLUTAMATE 5-KINASE"/>
    <property type="match status" value="1"/>
</dbReference>
<dbReference type="GO" id="GO:0005524">
    <property type="term" value="F:ATP binding"/>
    <property type="evidence" value="ECO:0007669"/>
    <property type="project" value="UniProtKB-KW"/>
</dbReference>
<dbReference type="PROSITE" id="PS00902">
    <property type="entry name" value="GLUTAMATE_5_KINASE"/>
    <property type="match status" value="1"/>
</dbReference>
<dbReference type="RefSeq" id="WP_120167626.1">
    <property type="nucleotide sequence ID" value="NZ_MCIB01000005.1"/>
</dbReference>
<dbReference type="CDD" id="cd04242">
    <property type="entry name" value="AAK_G5K_ProB"/>
    <property type="match status" value="1"/>
</dbReference>
<evidence type="ECO:0000256" key="4">
    <source>
        <dbReference type="ARBA" id="ARBA00022679"/>
    </source>
</evidence>
<keyword evidence="1 8" id="KW-0963">Cytoplasm</keyword>
<gene>
    <name evidence="8" type="primary">proB</name>
    <name evidence="10" type="ORF">BET03_08865</name>
</gene>
<comment type="similarity">
    <text evidence="8">Belongs to the glutamate 5-kinase family.</text>
</comment>
<feature type="binding site" evidence="8">
    <location>
        <begin position="175"/>
        <end position="176"/>
    </location>
    <ligand>
        <name>ATP</name>
        <dbReference type="ChEBI" id="CHEBI:30616"/>
    </ligand>
</feature>
<dbReference type="SUPFAM" id="SSF53633">
    <property type="entry name" value="Carbamate kinase-like"/>
    <property type="match status" value="1"/>
</dbReference>
<dbReference type="InterPro" id="IPR011529">
    <property type="entry name" value="Glu_5kinase"/>
</dbReference>
<evidence type="ECO:0000256" key="5">
    <source>
        <dbReference type="ARBA" id="ARBA00022741"/>
    </source>
</evidence>
<keyword evidence="3 8" id="KW-0641">Proline biosynthesis</keyword>
<comment type="function">
    <text evidence="8">Catalyzes the transfer of a phosphate group to glutamate to form L-glutamate 5-phosphate.</text>
</comment>
<evidence type="ECO:0000256" key="7">
    <source>
        <dbReference type="ARBA" id="ARBA00022840"/>
    </source>
</evidence>
<dbReference type="InterPro" id="IPR001057">
    <property type="entry name" value="Glu/AcGlu_kinase"/>
</dbReference>
<dbReference type="PIRSF" id="PIRSF000729">
    <property type="entry name" value="GK"/>
    <property type="match status" value="1"/>
</dbReference>
<evidence type="ECO:0000259" key="9">
    <source>
        <dbReference type="Pfam" id="PF00696"/>
    </source>
</evidence>
<dbReference type="OrthoDB" id="9804434at2"/>
<dbReference type="Pfam" id="PF00696">
    <property type="entry name" value="AA_kinase"/>
    <property type="match status" value="1"/>
</dbReference>
<comment type="subcellular location">
    <subcellularLocation>
        <location evidence="8">Cytoplasm</location>
    </subcellularLocation>
</comment>
<feature type="binding site" evidence="8">
    <location>
        <position position="143"/>
    </location>
    <ligand>
        <name>substrate</name>
    </ligand>
</feature>
<keyword evidence="2 8" id="KW-0028">Amino-acid biosynthesis</keyword>
<keyword evidence="6 8" id="KW-0418">Kinase</keyword>
<comment type="pathway">
    <text evidence="8">Amino-acid biosynthesis; L-proline biosynthesis; L-glutamate 5-semialdehyde from L-glutamate: step 1/2.</text>
</comment>
<dbReference type="EMBL" id="MCIB01000005">
    <property type="protein sequence ID" value="RKD33487.1"/>
    <property type="molecule type" value="Genomic_DNA"/>
</dbReference>
<feature type="binding site" evidence="8">
    <location>
        <position position="155"/>
    </location>
    <ligand>
        <name>substrate</name>
    </ligand>
</feature>
<evidence type="ECO:0000256" key="6">
    <source>
        <dbReference type="ARBA" id="ARBA00022777"/>
    </source>
</evidence>
<sequence>MDYRQHLKKANTIVIKVGTSLLTYPNGKLNFFRIDKLTRVISTLRNQGKDVVLVSSGAIAVGSENLGLAKRPENLPDKQAAASIGQAILMRIYQKFFGEYNQRVGQILITKAVTDNPLTKKNAINTFNTLLNMGIIPIVNENDTVATDEIEFGDNDTLSATVATLIGADILILLSDIDGLYTDDPRKDPSAQIIHVVDSITEDIEKSASGAGTAFGTGGMITKILAAKICYRSNINTVITNGKNPNIIYDILEGKEVGTLFLSKDQ</sequence>
<comment type="catalytic activity">
    <reaction evidence="8">
        <text>L-glutamate + ATP = L-glutamyl 5-phosphate + ADP</text>
        <dbReference type="Rhea" id="RHEA:14877"/>
        <dbReference type="ChEBI" id="CHEBI:29985"/>
        <dbReference type="ChEBI" id="CHEBI:30616"/>
        <dbReference type="ChEBI" id="CHEBI:58274"/>
        <dbReference type="ChEBI" id="CHEBI:456216"/>
        <dbReference type="EC" id="2.7.2.11"/>
    </reaction>
</comment>
<evidence type="ECO:0000256" key="1">
    <source>
        <dbReference type="ARBA" id="ARBA00022490"/>
    </source>
</evidence>
<feature type="domain" description="Aspartate/glutamate/uridylate kinase" evidence="9">
    <location>
        <begin position="11"/>
        <end position="241"/>
    </location>
</feature>
<dbReference type="UniPathway" id="UPA00098">
    <property type="reaction ID" value="UER00359"/>
</dbReference>
<dbReference type="PRINTS" id="PR00474">
    <property type="entry name" value="GLU5KINASE"/>
</dbReference>
<feature type="binding site" evidence="8">
    <location>
        <position position="56"/>
    </location>
    <ligand>
        <name>substrate</name>
    </ligand>
</feature>
<evidence type="ECO:0000313" key="11">
    <source>
        <dbReference type="Proteomes" id="UP000284177"/>
    </source>
</evidence>
<dbReference type="Gene3D" id="3.40.1160.10">
    <property type="entry name" value="Acetylglutamate kinase-like"/>
    <property type="match status" value="1"/>
</dbReference>
<accession>A0A419T7C3</accession>
<protein>
    <recommendedName>
        <fullName evidence="8">Glutamate 5-kinase</fullName>
        <ecNumber evidence="8">2.7.2.11</ecNumber>
    </recommendedName>
    <alternativeName>
        <fullName evidence="8">Gamma-glutamyl kinase</fullName>
        <shortName evidence="8">GK</shortName>
    </alternativeName>
</protein>
<dbReference type="Proteomes" id="UP000284177">
    <property type="component" value="Unassembled WGS sequence"/>
</dbReference>
<name>A0A419T7C3_9FIRM</name>
<evidence type="ECO:0000256" key="3">
    <source>
        <dbReference type="ARBA" id="ARBA00022650"/>
    </source>
</evidence>
<proteinExistence type="inferred from homology"/>
<keyword evidence="11" id="KW-1185">Reference proteome</keyword>
<dbReference type="InterPro" id="IPR005715">
    <property type="entry name" value="Glu_5kinase/COase_Synthase"/>
</dbReference>
<dbReference type="FunFam" id="3.40.1160.10:FF:000018">
    <property type="entry name" value="Glutamate 5-kinase"/>
    <property type="match status" value="1"/>
</dbReference>
<dbReference type="GO" id="GO:0004349">
    <property type="term" value="F:glutamate 5-kinase activity"/>
    <property type="evidence" value="ECO:0007669"/>
    <property type="project" value="UniProtKB-UniRule"/>
</dbReference>
<evidence type="ECO:0000256" key="8">
    <source>
        <dbReference type="HAMAP-Rule" id="MF_00456"/>
    </source>
</evidence>
<dbReference type="GO" id="GO:0055129">
    <property type="term" value="P:L-proline biosynthetic process"/>
    <property type="evidence" value="ECO:0007669"/>
    <property type="project" value="UniProtKB-UniRule"/>
</dbReference>
<evidence type="ECO:0000313" key="10">
    <source>
        <dbReference type="EMBL" id="RKD33487.1"/>
    </source>
</evidence>
<keyword evidence="4 8" id="KW-0808">Transferase</keyword>
<dbReference type="InterPro" id="IPR036393">
    <property type="entry name" value="AceGlu_kinase-like_sf"/>
</dbReference>
<dbReference type="GO" id="GO:0005829">
    <property type="term" value="C:cytosol"/>
    <property type="evidence" value="ECO:0007669"/>
    <property type="project" value="TreeGrafter"/>
</dbReference>
<keyword evidence="5 8" id="KW-0547">Nucleotide-binding</keyword>
<dbReference type="PANTHER" id="PTHR43654:SF1">
    <property type="entry name" value="ISOPENTENYL PHOSPHATE KINASE"/>
    <property type="match status" value="1"/>
</dbReference>
<dbReference type="InterPro" id="IPR019797">
    <property type="entry name" value="Glutamate_5-kinase_CS"/>
</dbReference>
<comment type="caution">
    <text evidence="10">The sequence shown here is derived from an EMBL/GenBank/DDBJ whole genome shotgun (WGS) entry which is preliminary data.</text>
</comment>
<dbReference type="EC" id="2.7.2.11" evidence="8"/>
<keyword evidence="7 8" id="KW-0067">ATP-binding</keyword>
<reference evidence="10 11" key="1">
    <citation type="submission" date="2016-08" db="EMBL/GenBank/DDBJ databases">
        <title>Novel Firmicutes and Novel Genomes.</title>
        <authorList>
            <person name="Poppleton D.I."/>
            <person name="Gribaldo S."/>
        </authorList>
    </citation>
    <scope>NUCLEOTIDE SEQUENCE [LARGE SCALE GENOMIC DNA]</scope>
    <source>
        <strain evidence="10 11">CTT3</strain>
    </source>
</reference>
<dbReference type="InterPro" id="IPR001048">
    <property type="entry name" value="Asp/Glu/Uridylate_kinase"/>
</dbReference>